<keyword evidence="2" id="KW-1133">Transmembrane helix</keyword>
<reference evidence="3" key="1">
    <citation type="submission" date="2016-06" db="UniProtKB">
        <authorList>
            <consortium name="WormBaseParasite"/>
        </authorList>
    </citation>
    <scope>IDENTIFICATION</scope>
</reference>
<evidence type="ECO:0000256" key="2">
    <source>
        <dbReference type="SAM" id="Phobius"/>
    </source>
</evidence>
<feature type="compositionally biased region" description="Basic and acidic residues" evidence="1">
    <location>
        <begin position="159"/>
        <end position="169"/>
    </location>
</feature>
<proteinExistence type="predicted"/>
<accession>A0A183APK3</accession>
<evidence type="ECO:0000313" key="3">
    <source>
        <dbReference type="WBParaSite" id="ECPE_0000891601-mRNA-1"/>
    </source>
</evidence>
<feature type="compositionally biased region" description="Basic and acidic residues" evidence="1">
    <location>
        <begin position="86"/>
        <end position="109"/>
    </location>
</feature>
<dbReference type="AlphaFoldDB" id="A0A183APK3"/>
<dbReference type="Gene3D" id="1.20.5.930">
    <property type="entry name" value="Bicelle-embedded integrin alpha(iib) transmembrane segment"/>
    <property type="match status" value="1"/>
</dbReference>
<evidence type="ECO:0000256" key="1">
    <source>
        <dbReference type="SAM" id="MobiDB-lite"/>
    </source>
</evidence>
<sequence>LAVDQGYVPEGVVPAKEPVGYFHLAQTFFFPQIRPKLLHQIPIWPIIVGVVLGIIFLALIVILLYVLGFFKRKKPGLRQASYSKGGADELERRAQEMQEKPKKFAGFEEDTSKVDKYERGTKRKMKGKHRGEIKILHPADLAAGQDAEDNQREQLLGGDETKDKTEEAT</sequence>
<feature type="region of interest" description="Disordered" evidence="1">
    <location>
        <begin position="77"/>
        <end position="109"/>
    </location>
</feature>
<feature type="transmembrane region" description="Helical" evidence="2">
    <location>
        <begin position="43"/>
        <end position="70"/>
    </location>
</feature>
<name>A0A183APK3_9TREM</name>
<organism evidence="3">
    <name type="scientific">Echinostoma caproni</name>
    <dbReference type="NCBI Taxonomy" id="27848"/>
    <lineage>
        <taxon>Eukaryota</taxon>
        <taxon>Metazoa</taxon>
        <taxon>Spiralia</taxon>
        <taxon>Lophotrochozoa</taxon>
        <taxon>Platyhelminthes</taxon>
        <taxon>Trematoda</taxon>
        <taxon>Digenea</taxon>
        <taxon>Plagiorchiida</taxon>
        <taxon>Echinostomata</taxon>
        <taxon>Echinostomatoidea</taxon>
        <taxon>Echinostomatidae</taxon>
        <taxon>Echinostoma</taxon>
    </lineage>
</organism>
<keyword evidence="2" id="KW-0812">Transmembrane</keyword>
<dbReference type="WBParaSite" id="ECPE_0000891601-mRNA-1">
    <property type="protein sequence ID" value="ECPE_0000891601-mRNA-1"/>
    <property type="gene ID" value="ECPE_0000891601"/>
</dbReference>
<feature type="region of interest" description="Disordered" evidence="1">
    <location>
        <begin position="139"/>
        <end position="169"/>
    </location>
</feature>
<protein>
    <submittedName>
        <fullName evidence="3">Integrin_alpha2 domain-containing protein</fullName>
    </submittedName>
</protein>
<keyword evidence="2" id="KW-0472">Membrane</keyword>